<dbReference type="AlphaFoldDB" id="A0A2P2L4T0"/>
<evidence type="ECO:0000313" key="2">
    <source>
        <dbReference type="EMBL" id="MBX12977.1"/>
    </source>
</evidence>
<feature type="signal peptide" evidence="1">
    <location>
        <begin position="1"/>
        <end position="24"/>
    </location>
</feature>
<dbReference type="EMBL" id="GGEC01032493">
    <property type="protein sequence ID" value="MBX12977.1"/>
    <property type="molecule type" value="Transcribed_RNA"/>
</dbReference>
<protein>
    <submittedName>
        <fullName evidence="2">Uncharacterized protein LOC103449524 isoform X3</fullName>
    </submittedName>
</protein>
<keyword evidence="1" id="KW-0732">Signal</keyword>
<proteinExistence type="predicted"/>
<name>A0A2P2L4T0_RHIMU</name>
<reference evidence="2" key="1">
    <citation type="submission" date="2018-02" db="EMBL/GenBank/DDBJ databases">
        <title>Rhizophora mucronata_Transcriptome.</title>
        <authorList>
            <person name="Meera S.P."/>
            <person name="Sreeshan A."/>
            <person name="Augustine A."/>
        </authorList>
    </citation>
    <scope>NUCLEOTIDE SEQUENCE</scope>
    <source>
        <tissue evidence="2">Leaf</tissue>
    </source>
</reference>
<evidence type="ECO:0000256" key="1">
    <source>
        <dbReference type="SAM" id="SignalP"/>
    </source>
</evidence>
<organism evidence="2">
    <name type="scientific">Rhizophora mucronata</name>
    <name type="common">Asiatic mangrove</name>
    <dbReference type="NCBI Taxonomy" id="61149"/>
    <lineage>
        <taxon>Eukaryota</taxon>
        <taxon>Viridiplantae</taxon>
        <taxon>Streptophyta</taxon>
        <taxon>Embryophyta</taxon>
        <taxon>Tracheophyta</taxon>
        <taxon>Spermatophyta</taxon>
        <taxon>Magnoliopsida</taxon>
        <taxon>eudicotyledons</taxon>
        <taxon>Gunneridae</taxon>
        <taxon>Pentapetalae</taxon>
        <taxon>rosids</taxon>
        <taxon>fabids</taxon>
        <taxon>Malpighiales</taxon>
        <taxon>Rhizophoraceae</taxon>
        <taxon>Rhizophora</taxon>
    </lineage>
</organism>
<accession>A0A2P2L4T0</accession>
<sequence length="48" mass="5496">MNLSPLPPHSAFFFFFLLSEFCCTIDRIELCASCAMSCFKYLVNIINP</sequence>
<feature type="chain" id="PRO_5015203001" evidence="1">
    <location>
        <begin position="25"/>
        <end position="48"/>
    </location>
</feature>